<gene>
    <name evidence="4" type="ORF">JOB18_019967</name>
</gene>
<evidence type="ECO:0000256" key="1">
    <source>
        <dbReference type="SAM" id="Phobius"/>
    </source>
</evidence>
<dbReference type="PANTHER" id="PTHR46013:SF4">
    <property type="entry name" value="B-CELL RECEPTOR CD22-RELATED"/>
    <property type="match status" value="1"/>
</dbReference>
<dbReference type="InterPro" id="IPR003598">
    <property type="entry name" value="Ig_sub2"/>
</dbReference>
<evidence type="ECO:0000313" key="5">
    <source>
        <dbReference type="Proteomes" id="UP000693946"/>
    </source>
</evidence>
<keyword evidence="2" id="KW-0732">Signal</keyword>
<evidence type="ECO:0000313" key="4">
    <source>
        <dbReference type="EMBL" id="KAG7470443.1"/>
    </source>
</evidence>
<keyword evidence="1" id="KW-0472">Membrane</keyword>
<reference evidence="4 5" key="1">
    <citation type="journal article" date="2021" name="Sci. Rep.">
        <title>Chromosome anchoring in Senegalese sole (Solea senegalensis) reveals sex-associated markers and genome rearrangements in flatfish.</title>
        <authorList>
            <person name="Guerrero-Cozar I."/>
            <person name="Gomez-Garrido J."/>
            <person name="Berbel C."/>
            <person name="Martinez-Blanch J.F."/>
            <person name="Alioto T."/>
            <person name="Claros M.G."/>
            <person name="Gagnaire P.A."/>
            <person name="Manchado M."/>
        </authorList>
    </citation>
    <scope>NUCLEOTIDE SEQUENCE [LARGE SCALE GENOMIC DNA]</scope>
    <source>
        <strain evidence="4">Sse05_10M</strain>
    </source>
</reference>
<keyword evidence="1" id="KW-0812">Transmembrane</keyword>
<organism evidence="4 5">
    <name type="scientific">Solea senegalensis</name>
    <name type="common">Senegalese sole</name>
    <dbReference type="NCBI Taxonomy" id="28829"/>
    <lineage>
        <taxon>Eukaryota</taxon>
        <taxon>Metazoa</taxon>
        <taxon>Chordata</taxon>
        <taxon>Craniata</taxon>
        <taxon>Vertebrata</taxon>
        <taxon>Euteleostomi</taxon>
        <taxon>Actinopterygii</taxon>
        <taxon>Neopterygii</taxon>
        <taxon>Teleostei</taxon>
        <taxon>Neoteleostei</taxon>
        <taxon>Acanthomorphata</taxon>
        <taxon>Carangaria</taxon>
        <taxon>Pleuronectiformes</taxon>
        <taxon>Pleuronectoidei</taxon>
        <taxon>Soleidae</taxon>
        <taxon>Solea</taxon>
    </lineage>
</organism>
<dbReference type="InterPro" id="IPR007110">
    <property type="entry name" value="Ig-like_dom"/>
</dbReference>
<evidence type="ECO:0000256" key="2">
    <source>
        <dbReference type="SAM" id="SignalP"/>
    </source>
</evidence>
<evidence type="ECO:0000259" key="3">
    <source>
        <dbReference type="PROSITE" id="PS50835"/>
    </source>
</evidence>
<dbReference type="InterPro" id="IPR003599">
    <property type="entry name" value="Ig_sub"/>
</dbReference>
<dbReference type="InterPro" id="IPR013106">
    <property type="entry name" value="Ig_V-set"/>
</dbReference>
<protein>
    <submittedName>
        <fullName evidence="4">Cartilage intermediate layer 2</fullName>
    </submittedName>
</protein>
<feature type="signal peptide" evidence="2">
    <location>
        <begin position="1"/>
        <end position="24"/>
    </location>
</feature>
<dbReference type="Proteomes" id="UP000693946">
    <property type="component" value="Unassembled WGS sequence"/>
</dbReference>
<comment type="caution">
    <text evidence="4">The sequence shown here is derived from an EMBL/GenBank/DDBJ whole genome shotgun (WGS) entry which is preliminary data.</text>
</comment>
<dbReference type="SMART" id="SM00409">
    <property type="entry name" value="IG"/>
    <property type="match status" value="2"/>
</dbReference>
<dbReference type="Pfam" id="PF07686">
    <property type="entry name" value="V-set"/>
    <property type="match status" value="1"/>
</dbReference>
<dbReference type="Pfam" id="PF13927">
    <property type="entry name" value="Ig_3"/>
    <property type="match status" value="1"/>
</dbReference>
<dbReference type="PROSITE" id="PS50835">
    <property type="entry name" value="IG_LIKE"/>
    <property type="match status" value="1"/>
</dbReference>
<feature type="domain" description="Ig-like" evidence="3">
    <location>
        <begin position="162"/>
        <end position="212"/>
    </location>
</feature>
<feature type="chain" id="PRO_5043675284" evidence="2">
    <location>
        <begin position="25"/>
        <end position="274"/>
    </location>
</feature>
<feature type="transmembrane region" description="Helical" evidence="1">
    <location>
        <begin position="241"/>
        <end position="261"/>
    </location>
</feature>
<name>A0AAV6PLU4_SOLSE</name>
<dbReference type="PANTHER" id="PTHR46013">
    <property type="entry name" value="VASCULAR CELL ADHESION MOLECULE 1"/>
    <property type="match status" value="1"/>
</dbReference>
<accession>A0AAV6PLU4</accession>
<sequence>MFTMKAGDKRMFGGLVFLLAGVAAQTVKHPRSVCAVKGSSVTLPCSFKPAIIFVVDEQEFLLQIVRVVWCKNHLICQSPTPTVYDSESKTNDPRFLYLGDKRTNCTLQIRDVREEDNATFRFRMEAADVSGHFTKKTGVIVSVVDESELRIESSSDDGVRSEGQNIKLLCTSRCSTHQLNITWFRDGHALSETGPALQLSALTAGDSGNYTCGSKTSHSPPYSLHVDVVATGSDLSVLITVHLPLLALHTVLIIVVTVTVVHRSHMSFCYTLLL</sequence>
<keyword evidence="5" id="KW-1185">Reference proteome</keyword>
<proteinExistence type="predicted"/>
<keyword evidence="1" id="KW-1133">Transmembrane helix</keyword>
<dbReference type="EMBL" id="JAGKHQ010000245">
    <property type="protein sequence ID" value="KAG7470443.1"/>
    <property type="molecule type" value="Genomic_DNA"/>
</dbReference>
<dbReference type="AlphaFoldDB" id="A0AAV6PLU4"/>
<dbReference type="SMART" id="SM00408">
    <property type="entry name" value="IGc2"/>
    <property type="match status" value="1"/>
</dbReference>